<dbReference type="SUPFAM" id="SSF46938">
    <property type="entry name" value="CRAL/TRIO N-terminal domain"/>
    <property type="match status" value="1"/>
</dbReference>
<dbReference type="OrthoDB" id="75724at2759"/>
<dbReference type="InterPro" id="IPR052432">
    <property type="entry name" value="PITP/CRAL-TRIO"/>
</dbReference>
<dbReference type="InterPro" id="IPR036273">
    <property type="entry name" value="CRAL/TRIO_N_dom_sf"/>
</dbReference>
<dbReference type="Proteomes" id="UP000268093">
    <property type="component" value="Unassembled WGS sequence"/>
</dbReference>
<dbReference type="Gene3D" id="3.40.525.10">
    <property type="entry name" value="CRAL-TRIO lipid binding domain"/>
    <property type="match status" value="1"/>
</dbReference>
<dbReference type="InterPro" id="IPR001251">
    <property type="entry name" value="CRAL-TRIO_dom"/>
</dbReference>
<dbReference type="PROSITE" id="PS50191">
    <property type="entry name" value="CRAL_TRIO"/>
    <property type="match status" value="1"/>
</dbReference>
<dbReference type="PANTHER" id="PTHR46590:SF4">
    <property type="entry name" value="CRAL-TRIO DOMAIN-CONTAINING PROTEIN"/>
    <property type="match status" value="1"/>
</dbReference>
<dbReference type="InterPro" id="IPR036865">
    <property type="entry name" value="CRAL-TRIO_dom_sf"/>
</dbReference>
<feature type="domain" description="CRAL-TRIO" evidence="1">
    <location>
        <begin position="111"/>
        <end position="321"/>
    </location>
</feature>
<reference evidence="2 3" key="1">
    <citation type="journal article" date="2018" name="New Phytol.">
        <title>Phylogenomics of Endogonaceae and evolution of mycorrhizas within Mucoromycota.</title>
        <authorList>
            <person name="Chang Y."/>
            <person name="Desiro A."/>
            <person name="Na H."/>
            <person name="Sandor L."/>
            <person name="Lipzen A."/>
            <person name="Clum A."/>
            <person name="Barry K."/>
            <person name="Grigoriev I.V."/>
            <person name="Martin F.M."/>
            <person name="Stajich J.E."/>
            <person name="Smith M.E."/>
            <person name="Bonito G."/>
            <person name="Spatafora J.W."/>
        </authorList>
    </citation>
    <scope>NUCLEOTIDE SEQUENCE [LARGE SCALE GENOMIC DNA]</scope>
    <source>
        <strain evidence="2 3">GMNB39</strain>
    </source>
</reference>
<dbReference type="AlphaFoldDB" id="A0A433DCZ5"/>
<organism evidence="2 3">
    <name type="scientific">Jimgerdemannia flammicorona</name>
    <dbReference type="NCBI Taxonomy" id="994334"/>
    <lineage>
        <taxon>Eukaryota</taxon>
        <taxon>Fungi</taxon>
        <taxon>Fungi incertae sedis</taxon>
        <taxon>Mucoromycota</taxon>
        <taxon>Mucoromycotina</taxon>
        <taxon>Endogonomycetes</taxon>
        <taxon>Endogonales</taxon>
        <taxon>Endogonaceae</taxon>
        <taxon>Jimgerdemannia</taxon>
    </lineage>
</organism>
<evidence type="ECO:0000313" key="3">
    <source>
        <dbReference type="Proteomes" id="UP000268093"/>
    </source>
</evidence>
<dbReference type="Pfam" id="PF00650">
    <property type="entry name" value="CRAL_TRIO"/>
    <property type="match status" value="1"/>
</dbReference>
<protein>
    <recommendedName>
        <fullName evidence="1">CRAL-TRIO domain-containing protein</fullName>
    </recommendedName>
</protein>
<evidence type="ECO:0000259" key="1">
    <source>
        <dbReference type="PROSITE" id="PS50191"/>
    </source>
</evidence>
<dbReference type="PANTHER" id="PTHR46590">
    <property type="entry name" value="PHOSPHATIDYLINOSITOL TRANSFER PROTEIN CSR1-RELATED"/>
    <property type="match status" value="1"/>
</dbReference>
<sequence length="392" mass="45364">MESQREKLYRYNDLYKQHRDHVRTIQARLKTETLPLITEKFALDKEKLAKVEEYIDDEVTIFRFLKKTRFDLSHAYRKLHAAIEWRLNNNVDAITYPTLPITLFRDPIVHFNGFDVLNRPLVVCRLRNYPQIKKKEREQEDTGDDAEVTFEQLERMGIFCMELGRKYTLEMSRRRENAGWERPLTTHFSVLVDMSGGRVFSWVMHYFCFRLFIFLSFTPSITNSTTITLFLNLSPKKSLQYYQTRLIPFALNLLKTYPSCVGGVYVLNFAPIYHTLWTVAKLVLPEKATSRMLFLDEGSVTEMIKEENLLCEHGGKSTTVYNHETDPILVRYGGKLPTFTTADASANDEDPGEECWPVSLNATATTPTSDGKWAGWRWPGSGGARVEPEGVV</sequence>
<keyword evidence="3" id="KW-1185">Reference proteome</keyword>
<accession>A0A433DCZ5</accession>
<comment type="caution">
    <text evidence="2">The sequence shown here is derived from an EMBL/GenBank/DDBJ whole genome shotgun (WGS) entry which is preliminary data.</text>
</comment>
<evidence type="ECO:0000313" key="2">
    <source>
        <dbReference type="EMBL" id="RUP48721.1"/>
    </source>
</evidence>
<dbReference type="SUPFAM" id="SSF52087">
    <property type="entry name" value="CRAL/TRIO domain"/>
    <property type="match status" value="1"/>
</dbReference>
<name>A0A433DCZ5_9FUNG</name>
<proteinExistence type="predicted"/>
<gene>
    <name evidence="2" type="ORF">BC936DRAFT_144105</name>
</gene>
<dbReference type="EMBL" id="RBNI01003023">
    <property type="protein sequence ID" value="RUP48721.1"/>
    <property type="molecule type" value="Genomic_DNA"/>
</dbReference>
<dbReference type="CDD" id="cd00170">
    <property type="entry name" value="SEC14"/>
    <property type="match status" value="1"/>
</dbReference>